<dbReference type="RefSeq" id="WP_103991766.1">
    <property type="nucleotide sequence ID" value="NZ_CP031311.1"/>
</dbReference>
<dbReference type="InterPro" id="IPR025877">
    <property type="entry name" value="MobA-like_NTP_Trfase"/>
</dbReference>
<keyword evidence="4" id="KW-0808">Transferase</keyword>
<dbReference type="SUPFAM" id="SSF53448">
    <property type="entry name" value="Nucleotide-diphospho-sugar transferases"/>
    <property type="match status" value="1"/>
</dbReference>
<dbReference type="Gene3D" id="3.90.550.10">
    <property type="entry name" value="Spore Coat Polysaccharide Biosynthesis Protein SpsA, Chain A"/>
    <property type="match status" value="1"/>
</dbReference>
<dbReference type="EMBL" id="CP031311">
    <property type="protein sequence ID" value="QCC48032.1"/>
    <property type="molecule type" value="Genomic_DNA"/>
</dbReference>
<dbReference type="OrthoDB" id="28434at2157"/>
<accession>A0A1H5ZMJ7</accession>
<dbReference type="CDD" id="cd04182">
    <property type="entry name" value="GT_2_like_f"/>
    <property type="match status" value="1"/>
</dbReference>
<organism evidence="4 5">
    <name type="scientific">Halobellus limi</name>
    <dbReference type="NCBI Taxonomy" id="699433"/>
    <lineage>
        <taxon>Archaea</taxon>
        <taxon>Methanobacteriati</taxon>
        <taxon>Methanobacteriota</taxon>
        <taxon>Stenosarchaea group</taxon>
        <taxon>Halobacteria</taxon>
        <taxon>Halobacteriales</taxon>
        <taxon>Haloferacaceae</taxon>
        <taxon>Halobellus</taxon>
    </lineage>
</organism>
<reference evidence="4 5" key="1">
    <citation type="submission" date="2016-10" db="EMBL/GenBank/DDBJ databases">
        <authorList>
            <person name="de Groot N.N."/>
        </authorList>
    </citation>
    <scope>NUCLEOTIDE SEQUENCE [LARGE SCALE GENOMIC DNA]</scope>
    <source>
        <strain evidence="4 5">CGMCC 1.10331</strain>
    </source>
</reference>
<feature type="domain" description="MobA-like NTP transferase" evidence="2">
    <location>
        <begin position="35"/>
        <end position="196"/>
    </location>
</feature>
<name>A0A1H5ZMJ7_9EURY</name>
<evidence type="ECO:0000313" key="3">
    <source>
        <dbReference type="EMBL" id="QCC48032.1"/>
    </source>
</evidence>
<dbReference type="Pfam" id="PF12804">
    <property type="entry name" value="NTP_transf_3"/>
    <property type="match status" value="1"/>
</dbReference>
<protein>
    <submittedName>
        <fullName evidence="4">Molybdenum cofactor cytidylyltransferase</fullName>
    </submittedName>
    <submittedName>
        <fullName evidence="3">Nucleotidyltransferase family protein</fullName>
    </submittedName>
</protein>
<evidence type="ECO:0000313" key="6">
    <source>
        <dbReference type="Proteomes" id="UP000296733"/>
    </source>
</evidence>
<dbReference type="Proteomes" id="UP000236740">
    <property type="component" value="Unassembled WGS sequence"/>
</dbReference>
<dbReference type="GeneID" id="39858503"/>
<dbReference type="GO" id="GO:0016779">
    <property type="term" value="F:nucleotidyltransferase activity"/>
    <property type="evidence" value="ECO:0007669"/>
    <property type="project" value="UniProtKB-KW"/>
</dbReference>
<gene>
    <name evidence="3" type="ORF">DV707_10395</name>
    <name evidence="4" type="ORF">SAMN04488133_2073</name>
</gene>
<dbReference type="EMBL" id="FNVN01000002">
    <property type="protein sequence ID" value="SEG37442.1"/>
    <property type="molecule type" value="Genomic_DNA"/>
</dbReference>
<evidence type="ECO:0000313" key="4">
    <source>
        <dbReference type="EMBL" id="SEG37442.1"/>
    </source>
</evidence>
<dbReference type="Proteomes" id="UP000296733">
    <property type="component" value="Chromosome"/>
</dbReference>
<evidence type="ECO:0000259" key="2">
    <source>
        <dbReference type="Pfam" id="PF12804"/>
    </source>
</evidence>
<evidence type="ECO:0000256" key="1">
    <source>
        <dbReference type="SAM" id="MobiDB-lite"/>
    </source>
</evidence>
<reference evidence="3 6" key="2">
    <citation type="journal article" date="2019" name="Nat. Commun.">
        <title>A new type of DNA phosphorothioation-based antiviral system in archaea.</title>
        <authorList>
            <person name="Xiong L."/>
            <person name="Liu S."/>
            <person name="Chen S."/>
            <person name="Xiao Y."/>
            <person name="Zhu B."/>
            <person name="Gao Y."/>
            <person name="Zhang Y."/>
            <person name="Chen B."/>
            <person name="Luo J."/>
            <person name="Deng Z."/>
            <person name="Chen X."/>
            <person name="Wang L."/>
            <person name="Chen S."/>
        </authorList>
    </citation>
    <scope>NUCLEOTIDE SEQUENCE [LARGE SCALE GENOMIC DNA]</scope>
    <source>
        <strain evidence="3 6">CGMCC 1.10331</strain>
    </source>
</reference>
<feature type="region of interest" description="Disordered" evidence="1">
    <location>
        <begin position="1"/>
        <end position="25"/>
    </location>
</feature>
<sequence>MTDGRDGADLPVVSPPFGEENGGRRRIRDRPRIAGVLLAAGTSTRFGDRNKLLATRDGDPLVRHAARTLLDAGLDPVVAVVGHEADRVADALSGLDVTVVVNDRYETGQASSLRAGIGALRDRVEPVDAAVIALGDMPFVDPETVETLVAAHDAGVGDALAAAHDGVRGNPVLFDRRFFDALADVSGDVGGREILLASGDGACVSVPDPGVRRDVDEPGDLDG</sequence>
<dbReference type="AlphaFoldDB" id="A0A1H5ZMJ7"/>
<dbReference type="KEGG" id="hlm:DV707_10395"/>
<dbReference type="PANTHER" id="PTHR43777:SF1">
    <property type="entry name" value="MOLYBDENUM COFACTOR CYTIDYLYLTRANSFERASE"/>
    <property type="match status" value="1"/>
</dbReference>
<dbReference type="InterPro" id="IPR029044">
    <property type="entry name" value="Nucleotide-diphossugar_trans"/>
</dbReference>
<proteinExistence type="predicted"/>
<dbReference type="PANTHER" id="PTHR43777">
    <property type="entry name" value="MOLYBDENUM COFACTOR CYTIDYLYLTRANSFERASE"/>
    <property type="match status" value="1"/>
</dbReference>
<keyword evidence="5" id="KW-1185">Reference proteome</keyword>
<evidence type="ECO:0000313" key="5">
    <source>
        <dbReference type="Proteomes" id="UP000236740"/>
    </source>
</evidence>
<keyword evidence="4" id="KW-0548">Nucleotidyltransferase</keyword>